<protein>
    <submittedName>
        <fullName evidence="1">Uncharacterized protein</fullName>
    </submittedName>
</protein>
<sequence length="77" mass="8895">MSDLEFVTGPPAPIDMLSRTHRFLVVSASLLERTGPYTVKLRGRLLWSGYRLVFGRTCPRSDAVKAEYRRRSRGRKR</sequence>
<organism evidence="1 2">
    <name type="scientific">Nonomuraea rubra</name>
    <dbReference type="NCBI Taxonomy" id="46180"/>
    <lineage>
        <taxon>Bacteria</taxon>
        <taxon>Bacillati</taxon>
        <taxon>Actinomycetota</taxon>
        <taxon>Actinomycetes</taxon>
        <taxon>Streptosporangiales</taxon>
        <taxon>Streptosporangiaceae</taxon>
        <taxon>Nonomuraea</taxon>
    </lineage>
</organism>
<proteinExistence type="predicted"/>
<comment type="caution">
    <text evidence="1">The sequence shown here is derived from an EMBL/GenBank/DDBJ whole genome shotgun (WGS) entry which is preliminary data.</text>
</comment>
<name>A0A7X0P6G0_9ACTN</name>
<reference evidence="1 2" key="1">
    <citation type="submission" date="2020-08" db="EMBL/GenBank/DDBJ databases">
        <title>Sequencing the genomes of 1000 actinobacteria strains.</title>
        <authorList>
            <person name="Klenk H.-P."/>
        </authorList>
    </citation>
    <scope>NUCLEOTIDE SEQUENCE [LARGE SCALE GENOMIC DNA]</scope>
    <source>
        <strain evidence="1 2">DSM 43768</strain>
    </source>
</reference>
<dbReference type="EMBL" id="JACHMI010000001">
    <property type="protein sequence ID" value="MBB6556163.1"/>
    <property type="molecule type" value="Genomic_DNA"/>
</dbReference>
<evidence type="ECO:0000313" key="2">
    <source>
        <dbReference type="Proteomes" id="UP000565579"/>
    </source>
</evidence>
<dbReference type="RefSeq" id="WP_185110645.1">
    <property type="nucleotide sequence ID" value="NZ_JACHMI010000001.1"/>
</dbReference>
<evidence type="ECO:0000313" key="1">
    <source>
        <dbReference type="EMBL" id="MBB6556163.1"/>
    </source>
</evidence>
<gene>
    <name evidence="1" type="ORF">HD593_010958</name>
</gene>
<keyword evidence="2" id="KW-1185">Reference proteome</keyword>
<dbReference type="AlphaFoldDB" id="A0A7X0P6G0"/>
<accession>A0A7X0P6G0</accession>
<dbReference type="Proteomes" id="UP000565579">
    <property type="component" value="Unassembled WGS sequence"/>
</dbReference>